<dbReference type="Pfam" id="PF00067">
    <property type="entry name" value="p450"/>
    <property type="match status" value="1"/>
</dbReference>
<keyword evidence="1" id="KW-0472">Membrane</keyword>
<dbReference type="OrthoDB" id="1470350at2759"/>
<dbReference type="InterPro" id="IPR001128">
    <property type="entry name" value="Cyt_P450"/>
</dbReference>
<dbReference type="PANTHER" id="PTHR24293">
    <property type="entry name" value="CYTOCHROME P450 FAMILY 46 SUBFAMILY A"/>
    <property type="match status" value="1"/>
</dbReference>
<dbReference type="AlphaFoldDB" id="A0A397S4V1"/>
<reference evidence="2 3" key="1">
    <citation type="submission" date="2018-06" db="EMBL/GenBank/DDBJ databases">
        <title>Comparative genomics reveals the genomic features of Rhizophagus irregularis, R. cerebriforme, R. diaphanum and Gigaspora rosea, and their symbiotic lifestyle signature.</title>
        <authorList>
            <person name="Morin E."/>
            <person name="San Clemente H."/>
            <person name="Chen E.C.H."/>
            <person name="De La Providencia I."/>
            <person name="Hainaut M."/>
            <person name="Kuo A."/>
            <person name="Kohler A."/>
            <person name="Murat C."/>
            <person name="Tang N."/>
            <person name="Roy S."/>
            <person name="Loubradou J."/>
            <person name="Henrissat B."/>
            <person name="Grigoriev I.V."/>
            <person name="Corradi N."/>
            <person name="Roux C."/>
            <person name="Martin F.M."/>
        </authorList>
    </citation>
    <scope>NUCLEOTIDE SEQUENCE [LARGE SCALE GENOMIC DNA]</scope>
    <source>
        <strain evidence="2 3">DAOM 227022</strain>
    </source>
</reference>
<protein>
    <submittedName>
        <fullName evidence="2">Cytochrome P450</fullName>
    </submittedName>
</protein>
<accession>A0A397S4V1</accession>
<dbReference type="EMBL" id="QKYT01001687">
    <property type="protein sequence ID" value="RIA79007.1"/>
    <property type="molecule type" value="Genomic_DNA"/>
</dbReference>
<dbReference type="GO" id="GO:0020037">
    <property type="term" value="F:heme binding"/>
    <property type="evidence" value="ECO:0007669"/>
    <property type="project" value="InterPro"/>
</dbReference>
<dbReference type="PANTHER" id="PTHR24293:SF0">
    <property type="entry name" value="CYP46A1 PROTEIN-RELATED"/>
    <property type="match status" value="1"/>
</dbReference>
<comment type="caution">
    <text evidence="2">The sequence shown here is derived from an EMBL/GenBank/DDBJ whole genome shotgun (WGS) entry which is preliminary data.</text>
</comment>
<name>A0A397S4V1_9GLOM</name>
<evidence type="ECO:0000256" key="1">
    <source>
        <dbReference type="SAM" id="Phobius"/>
    </source>
</evidence>
<dbReference type="SUPFAM" id="SSF48264">
    <property type="entry name" value="Cytochrome P450"/>
    <property type="match status" value="1"/>
</dbReference>
<dbReference type="Proteomes" id="UP000265703">
    <property type="component" value="Unassembled WGS sequence"/>
</dbReference>
<keyword evidence="3" id="KW-1185">Reference proteome</keyword>
<keyword evidence="1" id="KW-1133">Transmembrane helix</keyword>
<dbReference type="Gene3D" id="1.10.630.10">
    <property type="entry name" value="Cytochrome P450"/>
    <property type="match status" value="1"/>
</dbReference>
<evidence type="ECO:0000313" key="3">
    <source>
        <dbReference type="Proteomes" id="UP000265703"/>
    </source>
</evidence>
<organism evidence="2 3">
    <name type="scientific">Glomus cerebriforme</name>
    <dbReference type="NCBI Taxonomy" id="658196"/>
    <lineage>
        <taxon>Eukaryota</taxon>
        <taxon>Fungi</taxon>
        <taxon>Fungi incertae sedis</taxon>
        <taxon>Mucoromycota</taxon>
        <taxon>Glomeromycotina</taxon>
        <taxon>Glomeromycetes</taxon>
        <taxon>Glomerales</taxon>
        <taxon>Glomeraceae</taxon>
        <taxon>Glomus</taxon>
    </lineage>
</organism>
<keyword evidence="1" id="KW-0812">Transmembrane</keyword>
<sequence length="252" mass="28688">MFDLVSLINFFVFGFIGWITYKIYIWPYYISPLRKIPGPPSENPFYGHIKTIMTEESGEPQLRWIKQYGNIVKLYGLFNEPNILVADPKIIQEISVNHTYDYIKPPSVSAVAIAGRGLVFAEGDDHKRQRKMMNPAFAHSNIKEMIPTFIRVALILKGLIEDKVNLGESNINLTPYLSKATLDIIGLVGFNYEFNSLTSPNELAEAYDILMNAQPTALSIAMTILSDYVPFIRKIPIDVNRRFRHGCAIIDR</sequence>
<feature type="non-terminal residue" evidence="2">
    <location>
        <position position="252"/>
    </location>
</feature>
<dbReference type="STRING" id="658196.A0A397S4V1"/>
<dbReference type="GO" id="GO:0005506">
    <property type="term" value="F:iron ion binding"/>
    <property type="evidence" value="ECO:0007669"/>
    <property type="project" value="InterPro"/>
</dbReference>
<feature type="transmembrane region" description="Helical" evidence="1">
    <location>
        <begin position="6"/>
        <end position="25"/>
    </location>
</feature>
<gene>
    <name evidence="2" type="ORF">C1645_841803</name>
</gene>
<proteinExistence type="predicted"/>
<dbReference type="GO" id="GO:0006707">
    <property type="term" value="P:cholesterol catabolic process"/>
    <property type="evidence" value="ECO:0007669"/>
    <property type="project" value="InterPro"/>
</dbReference>
<dbReference type="InterPro" id="IPR036396">
    <property type="entry name" value="Cyt_P450_sf"/>
</dbReference>
<evidence type="ECO:0000313" key="2">
    <source>
        <dbReference type="EMBL" id="RIA79007.1"/>
    </source>
</evidence>
<dbReference type="GO" id="GO:0033781">
    <property type="term" value="F:cholesterol 24-hydroxylase activity"/>
    <property type="evidence" value="ECO:0007669"/>
    <property type="project" value="InterPro"/>
</dbReference>
<dbReference type="InterPro" id="IPR039983">
    <property type="entry name" value="CYP46A1"/>
</dbReference>